<keyword evidence="1" id="KW-1133">Transmembrane helix</keyword>
<evidence type="ECO:0000256" key="1">
    <source>
        <dbReference type="SAM" id="Phobius"/>
    </source>
</evidence>
<keyword evidence="1" id="KW-0472">Membrane</keyword>
<organism evidence="2 3">
    <name type="scientific">Adonisia turfae CCMR0081</name>
    <dbReference type="NCBI Taxonomy" id="2292702"/>
    <lineage>
        <taxon>Bacteria</taxon>
        <taxon>Bacillati</taxon>
        <taxon>Cyanobacteriota</taxon>
        <taxon>Adonisia</taxon>
        <taxon>Adonisia turfae</taxon>
    </lineage>
</organism>
<protein>
    <submittedName>
        <fullName evidence="2">ISNCY family transposase</fullName>
    </submittedName>
</protein>
<sequence>MASSILGFDSLLGRLTSSIATVTDGREPSNATRYSLQDAVLGAFGVFFMQSASFLEYQRHLQTCHGQDNAQSLFGLTSIPSVEQIRNILDLLPAQSLSGVFSSNYQHLEDQGYLRGFEVLGKHLLVTLDGTEYYSSHQVGCPCCSIRRHRNGQVTYSHKAILPVLVSPSQSSVISLPPEFIHPQDGHDKQDCEQAAAKRWIMAHRQMFAHRDVILLGDDLYSRLPMCETVLAQGMSFIFVCLPESHPVLYDWIEFNTAKGQVNTIEKTRTQRKEMVHYQYRYLTDVLLGGTPSDLVLNWCEVTVTRQRDGKRLYHNSWITPLDLNTPQQVIAVVEAGRSRWKTENENHNVLKTKGYHLEHNFGHGQQHLASFLLTLNLLAFLFHTILGYVDERYQRIRQIRGTRKGFFQDIVALTKYLWFESWTALIEFMRDDTKPAGPIRNTS</sequence>
<evidence type="ECO:0000313" key="3">
    <source>
        <dbReference type="Proteomes" id="UP000481033"/>
    </source>
</evidence>
<keyword evidence="3" id="KW-1185">Reference proteome</keyword>
<name>A0A6M0REY9_9CYAN</name>
<evidence type="ECO:0000313" key="2">
    <source>
        <dbReference type="EMBL" id="NEZ54161.1"/>
    </source>
</evidence>
<dbReference type="EMBL" id="QXHD01000001">
    <property type="protein sequence ID" value="NEZ54161.1"/>
    <property type="molecule type" value="Genomic_DNA"/>
</dbReference>
<feature type="transmembrane region" description="Helical" evidence="1">
    <location>
        <begin position="369"/>
        <end position="390"/>
    </location>
</feature>
<proteinExistence type="predicted"/>
<keyword evidence="1" id="KW-0812">Transmembrane</keyword>
<dbReference type="Proteomes" id="UP000481033">
    <property type="component" value="Unassembled WGS sequence"/>
</dbReference>
<reference evidence="2 3" key="1">
    <citation type="journal article" date="2020" name="Microb. Ecol.">
        <title>Ecogenomics of the Marine Benthic Filamentous Cyanobacterium Adonisia.</title>
        <authorList>
            <person name="Walter J.M."/>
            <person name="Coutinho F.H."/>
            <person name="Leomil L."/>
            <person name="Hargreaves P.I."/>
            <person name="Campeao M.E."/>
            <person name="Vieira V.V."/>
            <person name="Silva B.S."/>
            <person name="Fistarol G.O."/>
            <person name="Salomon P.S."/>
            <person name="Sawabe T."/>
            <person name="Mino S."/>
            <person name="Hosokawa M."/>
            <person name="Miyashita H."/>
            <person name="Maruyama F."/>
            <person name="van Verk M.C."/>
            <person name="Dutilh B.E."/>
            <person name="Thompson C.C."/>
            <person name="Thompson F.L."/>
        </authorList>
    </citation>
    <scope>NUCLEOTIDE SEQUENCE [LARGE SCALE GENOMIC DNA]</scope>
    <source>
        <strain evidence="2 3">CCMR0081</strain>
    </source>
</reference>
<dbReference type="AlphaFoldDB" id="A0A6M0REY9"/>
<comment type="caution">
    <text evidence="2">The sequence shown here is derived from an EMBL/GenBank/DDBJ whole genome shotgun (WGS) entry which is preliminary data.</text>
</comment>
<accession>A0A6M0REY9</accession>
<gene>
    <name evidence="2" type="ORF">DXZ20_00250</name>
</gene>